<dbReference type="VEuPathDB" id="FungiDB:sscle_06g049360"/>
<dbReference type="PANTHER" id="PTHR28283">
    <property type="entry name" value="3',5'-CYCLIC-NUCLEOTIDE PHOSPHODIESTERASE 1"/>
    <property type="match status" value="1"/>
</dbReference>
<reference evidence="2" key="1">
    <citation type="journal article" date="2017" name="Genome Biol. Evol.">
        <title>The complete genome sequence of the phytopathogenic fungus Sclerotinia sclerotiorum reveals insights into the genome architecture of broad host range pathogens.</title>
        <authorList>
            <person name="Derbyshire M."/>
            <person name="Denton-Giles M."/>
            <person name="Hegedus D."/>
            <person name="Seifbarghy S."/>
            <person name="Rollins J."/>
            <person name="van Kan J."/>
            <person name="Seidl M.F."/>
            <person name="Faino L."/>
            <person name="Mbengue M."/>
            <person name="Navaud O."/>
            <person name="Raffaele S."/>
            <person name="Hammond-Kosack K."/>
            <person name="Heard S."/>
            <person name="Oliver R."/>
        </authorList>
    </citation>
    <scope>NUCLEOTIDE SEQUENCE [LARGE SCALE GENOMIC DNA]</scope>
    <source>
        <strain evidence="2">ATCC 18683 / 1980 / Ss-1</strain>
    </source>
</reference>
<dbReference type="PRINTS" id="PR00388">
    <property type="entry name" value="PDIESTERASE2"/>
</dbReference>
<dbReference type="CDD" id="cd07735">
    <property type="entry name" value="class_II_PDE_MBL-fold"/>
    <property type="match status" value="1"/>
</dbReference>
<dbReference type="EMBL" id="CP017819">
    <property type="protein sequence ID" value="APA10166.1"/>
    <property type="molecule type" value="Genomic_DNA"/>
</dbReference>
<name>A0A1D9Q5J9_SCLS1</name>
<dbReference type="Proteomes" id="UP000177798">
    <property type="component" value="Chromosome 6"/>
</dbReference>
<dbReference type="InterPro" id="IPR000396">
    <property type="entry name" value="Pdiesterase2"/>
</dbReference>
<dbReference type="OMA" id="ECSYTDA"/>
<dbReference type="OrthoDB" id="258495at2759"/>
<sequence length="482" mass="52135">MVDDTQSEDGKGKGNSLQVIVLGAGGGPLEDNCTAFLVRSIAQGWTRGSVLAVDAGVHLSSIQTLLQQYQPLPPERPHVLQDGLLAGLELPYQSAGANTAHIARNLIGAHLITHPHIDHIAGGVVSTASPSSKPRRIAGLASTIEALKDHIFNDIIWPNLTDENGGVGLVTFMRLMSGGSSLLGDGVTKGYMEVVEGLGVKSWAVSHGICSKPFPYQALNNPANDTDLPRPPPRTLDHIPAPLIADAIDSVNKSLGMSFTAPTTDPFRVYTSSAFFIHDVASSHEILIWGDVEPDSLSASPRNAQVWQDAAPKVVAGNLKGIFIECSYDDSRSPEMLFGHLTPRYLIEELKVLAAEVEKFRGGVSPRRRPRDRFITEGQVAGSGASSRLEYLRKSIAMREKDRIQGMRPSLATAPNFFYSHRKGSLVGPLDGVKVVIIHVKDTLDDREDVREVILRELGNHEEKLNLGCEFVVSEKGMSVCL</sequence>
<protein>
    <recommendedName>
        <fullName evidence="3">3',5'-cyclic-nucleotide phosphodiesterase</fullName>
    </recommendedName>
</protein>
<dbReference type="RefSeq" id="XP_001591965.1">
    <property type="nucleotide sequence ID" value="XM_001591915.1"/>
</dbReference>
<evidence type="ECO:0000313" key="2">
    <source>
        <dbReference type="Proteomes" id="UP000177798"/>
    </source>
</evidence>
<dbReference type="GO" id="GO:0006198">
    <property type="term" value="P:cAMP catabolic process"/>
    <property type="evidence" value="ECO:0007669"/>
    <property type="project" value="InterPro"/>
</dbReference>
<dbReference type="AlphaFoldDB" id="A0A1D9Q5J9"/>
<dbReference type="Pfam" id="PF02112">
    <property type="entry name" value="PDEase_II"/>
    <property type="match status" value="1"/>
</dbReference>
<dbReference type="GO" id="GO:0004115">
    <property type="term" value="F:3',5'-cyclic-AMP phosphodiesterase activity"/>
    <property type="evidence" value="ECO:0007669"/>
    <property type="project" value="InterPro"/>
</dbReference>
<dbReference type="InterPro" id="IPR036866">
    <property type="entry name" value="RibonucZ/Hydroxyglut_hydro"/>
</dbReference>
<gene>
    <name evidence="1" type="ORF">sscle_06g049360</name>
</gene>
<accession>A0A1D9Q5J9</accession>
<proteinExistence type="predicted"/>
<dbReference type="KEGG" id="ssl:SS1G_07412"/>
<evidence type="ECO:0008006" key="3">
    <source>
        <dbReference type="Google" id="ProtNLM"/>
    </source>
</evidence>
<dbReference type="SUPFAM" id="SSF56281">
    <property type="entry name" value="Metallo-hydrolase/oxidoreductase"/>
    <property type="match status" value="1"/>
</dbReference>
<evidence type="ECO:0000313" key="1">
    <source>
        <dbReference type="EMBL" id="APA10166.1"/>
    </source>
</evidence>
<organism evidence="1 2">
    <name type="scientific">Sclerotinia sclerotiorum (strain ATCC 18683 / 1980 / Ss-1)</name>
    <name type="common">White mold</name>
    <name type="synonym">Whetzelinia sclerotiorum</name>
    <dbReference type="NCBI Taxonomy" id="665079"/>
    <lineage>
        <taxon>Eukaryota</taxon>
        <taxon>Fungi</taxon>
        <taxon>Dikarya</taxon>
        <taxon>Ascomycota</taxon>
        <taxon>Pezizomycotina</taxon>
        <taxon>Leotiomycetes</taxon>
        <taxon>Helotiales</taxon>
        <taxon>Sclerotiniaceae</taxon>
        <taxon>Sclerotinia</taxon>
    </lineage>
</organism>
<dbReference type="Gene3D" id="3.60.15.10">
    <property type="entry name" value="Ribonuclease Z/Hydroxyacylglutathione hydrolase-like"/>
    <property type="match status" value="1"/>
</dbReference>
<dbReference type="PANTHER" id="PTHR28283:SF1">
    <property type="entry name" value="3',5'-CYCLIC-NUCLEOTIDE PHOSPHODIESTERASE 1"/>
    <property type="match status" value="1"/>
</dbReference>